<evidence type="ECO:0000313" key="2">
    <source>
        <dbReference type="EMBL" id="CDR34208.1"/>
    </source>
</evidence>
<proteinExistence type="predicted"/>
<dbReference type="AlphaFoldDB" id="A0A090D2C1"/>
<feature type="domain" description="Beta-lactamase-related" evidence="1">
    <location>
        <begin position="12"/>
        <end position="314"/>
    </location>
</feature>
<dbReference type="Gene3D" id="3.40.710.10">
    <property type="entry name" value="DD-peptidase/beta-lactamase superfamily"/>
    <property type="match status" value="1"/>
</dbReference>
<accession>A0A090D2C1</accession>
<reference evidence="2" key="2">
    <citation type="submission" date="2014-09" db="EMBL/GenBank/DDBJ databases">
        <title>Criblamydia sequanensis harbors a mega-plasmid encoding arsenite resistance.</title>
        <authorList>
            <person name="Bertelli C."/>
            <person name="Goesmann A."/>
            <person name="Greub G."/>
        </authorList>
    </citation>
    <scope>NUCLEOTIDE SEQUENCE [LARGE SCALE GENOMIC DNA]</scope>
    <source>
        <strain evidence="2">CRIB-18</strain>
    </source>
</reference>
<organism evidence="2 3">
    <name type="scientific">Candidatus Criblamydia sequanensis CRIB-18</name>
    <dbReference type="NCBI Taxonomy" id="1437425"/>
    <lineage>
        <taxon>Bacteria</taxon>
        <taxon>Pseudomonadati</taxon>
        <taxon>Chlamydiota</taxon>
        <taxon>Chlamydiia</taxon>
        <taxon>Parachlamydiales</taxon>
        <taxon>Candidatus Criblamydiaceae</taxon>
        <taxon>Candidatus Criblamydia</taxon>
    </lineage>
</organism>
<dbReference type="PANTHER" id="PTHR46825">
    <property type="entry name" value="D-ALANYL-D-ALANINE-CARBOXYPEPTIDASE/ENDOPEPTIDASE AMPH"/>
    <property type="match status" value="1"/>
</dbReference>
<comment type="caution">
    <text evidence="2">The sequence shown here is derived from an EMBL/GenBank/DDBJ whole genome shotgun (WGS) entry which is preliminary data.</text>
</comment>
<evidence type="ECO:0000259" key="1">
    <source>
        <dbReference type="Pfam" id="PF00144"/>
    </source>
</evidence>
<dbReference type="RefSeq" id="WP_053331874.1">
    <property type="nucleotide sequence ID" value="NZ_CCEJ010000006.1"/>
</dbReference>
<dbReference type="Proteomes" id="UP000031552">
    <property type="component" value="Unassembled WGS sequence"/>
</dbReference>
<dbReference type="SUPFAM" id="SSF56601">
    <property type="entry name" value="beta-lactamase/transpeptidase-like"/>
    <property type="match status" value="1"/>
</dbReference>
<dbReference type="EMBL" id="CCEJ010000006">
    <property type="protein sequence ID" value="CDR34208.1"/>
    <property type="molecule type" value="Genomic_DNA"/>
</dbReference>
<protein>
    <submittedName>
        <fullName evidence="2">Beta-lactamase</fullName>
    </submittedName>
</protein>
<dbReference type="eggNOG" id="COG1680">
    <property type="taxonomic scope" value="Bacteria"/>
</dbReference>
<sequence>MKVMQSFPIKSELEALMKENNVPGLSLVIIEKAITTMHIELGVKNVESKNPIDESTVFEAASLSKPVFAYGVLKLVEACKIDLDKPLVEYFCNPDITKDERINSITARMVLAHTTGFPNWRQKNESLKIYFQPGERFGYSGEGYLYLQKVIEHISGLFLEEYMQKNVFNFLGMEHSSYIWCNNNKKAAAHKADGSRDETQTDAPQNAAFTLHTTALDYAKFVIAILVGKGLGSEMAREMLMPHIKVHEGGISSINHYTGNLSKSVSWGLGWGIQSTKNGNSFWHWGDNGGFKSFIIGSKNNNSGIIIFTNGAKGLVLISEIIKKYRDDLQPALDWLAKEYSMQEISNRT</sequence>
<reference evidence="2" key="1">
    <citation type="submission" date="2013-12" db="EMBL/GenBank/DDBJ databases">
        <authorList>
            <person name="Linke B."/>
        </authorList>
    </citation>
    <scope>NUCLEOTIDE SEQUENCE [LARGE SCALE GENOMIC DNA]</scope>
    <source>
        <strain evidence="2">CRIB-18</strain>
    </source>
</reference>
<dbReference type="OrthoDB" id="119951at2"/>
<dbReference type="InterPro" id="IPR012338">
    <property type="entry name" value="Beta-lactam/transpept-like"/>
</dbReference>
<gene>
    <name evidence="2" type="ORF">CSEC_1389</name>
</gene>
<dbReference type="InterPro" id="IPR050491">
    <property type="entry name" value="AmpC-like"/>
</dbReference>
<dbReference type="STRING" id="1437425.CSEC_1389"/>
<dbReference type="InterPro" id="IPR001466">
    <property type="entry name" value="Beta-lactam-related"/>
</dbReference>
<dbReference type="PANTHER" id="PTHR46825:SF12">
    <property type="entry name" value="PENICILLIN-BINDING PROTEIN 4"/>
    <property type="match status" value="1"/>
</dbReference>
<evidence type="ECO:0000313" key="3">
    <source>
        <dbReference type="Proteomes" id="UP000031552"/>
    </source>
</evidence>
<name>A0A090D2C1_9BACT</name>
<keyword evidence="3" id="KW-1185">Reference proteome</keyword>
<dbReference type="Pfam" id="PF00144">
    <property type="entry name" value="Beta-lactamase"/>
    <property type="match status" value="1"/>
</dbReference>